<dbReference type="Gene3D" id="3.30.70.560">
    <property type="entry name" value="7,8-Dihydro-6-hydroxymethylpterin-pyrophosphokinase HPPK"/>
    <property type="match status" value="1"/>
</dbReference>
<dbReference type="AlphaFoldDB" id="A0AAW7XBZ8"/>
<evidence type="ECO:0000256" key="2">
    <source>
        <dbReference type="ARBA" id="ARBA00005810"/>
    </source>
</evidence>
<evidence type="ECO:0000256" key="8">
    <source>
        <dbReference type="ARBA" id="ARBA00022840"/>
    </source>
</evidence>
<sequence length="172" mass="18848">MNKTASQAPTPTTAYIGLGSNLASPMQQLTEACKAIRLSEGITLEAISPWYQSVAVGPEQPDYINGAVKITTTLEPEALLDTLQAIELEHGRERKIHWGPRTLDLDILLYGDQQINTDRLTVPHAYMCERNFVVNPLADIAPNLTLPNGTTLTQLKLNLGEEGLRKLTKSAI</sequence>
<keyword evidence="5 14" id="KW-0808">Transferase</keyword>
<keyword evidence="9" id="KW-0289">Folate biosynthesis</keyword>
<dbReference type="Pfam" id="PF01288">
    <property type="entry name" value="HPPK"/>
    <property type="match status" value="1"/>
</dbReference>
<evidence type="ECO:0000256" key="3">
    <source>
        <dbReference type="ARBA" id="ARBA00013253"/>
    </source>
</evidence>
<comment type="function">
    <text evidence="10">Catalyzes the transfer of pyrophosphate from adenosine triphosphate (ATP) to 6-hydroxymethyl-7,8-dihydropterin, an enzymatic step in folate biosynthesis pathway.</text>
</comment>
<evidence type="ECO:0000313" key="15">
    <source>
        <dbReference type="Proteomes" id="UP001169760"/>
    </source>
</evidence>
<accession>A0AAW7XBZ8</accession>
<dbReference type="PROSITE" id="PS00794">
    <property type="entry name" value="HPPK"/>
    <property type="match status" value="1"/>
</dbReference>
<name>A0AAW7XBZ8_9GAMM</name>
<evidence type="ECO:0000256" key="5">
    <source>
        <dbReference type="ARBA" id="ARBA00022679"/>
    </source>
</evidence>
<dbReference type="CDD" id="cd00483">
    <property type="entry name" value="HPPK"/>
    <property type="match status" value="1"/>
</dbReference>
<comment type="pathway">
    <text evidence="1">Cofactor biosynthesis; tetrahydrofolate biosynthesis; 2-amino-4-hydroxy-6-hydroxymethyl-7,8-dihydropteridine diphosphate from 7,8-dihydroneopterin triphosphate: step 4/4.</text>
</comment>
<keyword evidence="7" id="KW-0418">Kinase</keyword>
<dbReference type="PANTHER" id="PTHR43071:SF1">
    <property type="entry name" value="2-AMINO-4-HYDROXY-6-HYDROXYMETHYLDIHYDROPTERIDINE PYROPHOSPHOKINASE"/>
    <property type="match status" value="1"/>
</dbReference>
<evidence type="ECO:0000256" key="12">
    <source>
        <dbReference type="ARBA" id="ARBA00033413"/>
    </source>
</evidence>
<dbReference type="EC" id="2.7.6.3" evidence="3"/>
<keyword evidence="8" id="KW-0067">ATP-binding</keyword>
<comment type="similarity">
    <text evidence="2">Belongs to the HPPK family.</text>
</comment>
<organism evidence="14 15">
    <name type="scientific">Saccharophagus degradans</name>
    <dbReference type="NCBI Taxonomy" id="86304"/>
    <lineage>
        <taxon>Bacteria</taxon>
        <taxon>Pseudomonadati</taxon>
        <taxon>Pseudomonadota</taxon>
        <taxon>Gammaproteobacteria</taxon>
        <taxon>Cellvibrionales</taxon>
        <taxon>Cellvibrionaceae</taxon>
        <taxon>Saccharophagus</taxon>
    </lineage>
</organism>
<evidence type="ECO:0000256" key="11">
    <source>
        <dbReference type="ARBA" id="ARBA00029766"/>
    </source>
</evidence>
<proteinExistence type="inferred from homology"/>
<gene>
    <name evidence="14" type="primary">folK</name>
    <name evidence="14" type="ORF">Q4521_17940</name>
</gene>
<dbReference type="RefSeq" id="WP_303493717.1">
    <property type="nucleotide sequence ID" value="NZ_JAUOPB010000014.1"/>
</dbReference>
<dbReference type="SUPFAM" id="SSF55083">
    <property type="entry name" value="6-hydroxymethyl-7,8-dihydropterin pyrophosphokinase, HPPK"/>
    <property type="match status" value="1"/>
</dbReference>
<feature type="domain" description="7,8-dihydro-6-hydroxymethylpterin-pyrophosphokinase" evidence="13">
    <location>
        <begin position="97"/>
        <end position="108"/>
    </location>
</feature>
<dbReference type="Proteomes" id="UP001169760">
    <property type="component" value="Unassembled WGS sequence"/>
</dbReference>
<protein>
    <recommendedName>
        <fullName evidence="4">2-amino-4-hydroxy-6-hydroxymethyldihydropteridine pyrophosphokinase</fullName>
        <ecNumber evidence="3">2.7.6.3</ecNumber>
    </recommendedName>
    <alternativeName>
        <fullName evidence="11">6-hydroxymethyl-7,8-dihydropterin pyrophosphokinase</fullName>
    </alternativeName>
    <alternativeName>
        <fullName evidence="12">7,8-dihydro-6-hydroxymethylpterin-pyrophosphokinase</fullName>
    </alternativeName>
</protein>
<dbReference type="GO" id="GO:0003848">
    <property type="term" value="F:2-amino-4-hydroxy-6-hydroxymethyldihydropteridine diphosphokinase activity"/>
    <property type="evidence" value="ECO:0007669"/>
    <property type="project" value="UniProtKB-EC"/>
</dbReference>
<dbReference type="EMBL" id="JAUOPB010000014">
    <property type="protein sequence ID" value="MDO6424372.1"/>
    <property type="molecule type" value="Genomic_DNA"/>
</dbReference>
<dbReference type="InterPro" id="IPR000550">
    <property type="entry name" value="Hppk"/>
</dbReference>
<evidence type="ECO:0000256" key="6">
    <source>
        <dbReference type="ARBA" id="ARBA00022741"/>
    </source>
</evidence>
<evidence type="ECO:0000256" key="7">
    <source>
        <dbReference type="ARBA" id="ARBA00022777"/>
    </source>
</evidence>
<evidence type="ECO:0000256" key="9">
    <source>
        <dbReference type="ARBA" id="ARBA00022909"/>
    </source>
</evidence>
<dbReference type="InterPro" id="IPR035907">
    <property type="entry name" value="Hppk_sf"/>
</dbReference>
<evidence type="ECO:0000256" key="1">
    <source>
        <dbReference type="ARBA" id="ARBA00005051"/>
    </source>
</evidence>
<keyword evidence="6" id="KW-0547">Nucleotide-binding</keyword>
<comment type="caution">
    <text evidence="14">The sequence shown here is derived from an EMBL/GenBank/DDBJ whole genome shotgun (WGS) entry which is preliminary data.</text>
</comment>
<dbReference type="GO" id="GO:0046656">
    <property type="term" value="P:folic acid biosynthetic process"/>
    <property type="evidence" value="ECO:0007669"/>
    <property type="project" value="UniProtKB-KW"/>
</dbReference>
<evidence type="ECO:0000259" key="13">
    <source>
        <dbReference type="PROSITE" id="PS00794"/>
    </source>
</evidence>
<reference evidence="14" key="1">
    <citation type="submission" date="2023-07" db="EMBL/GenBank/DDBJ databases">
        <title>Genome content predicts the carbon catabolic preferences of heterotrophic bacteria.</title>
        <authorList>
            <person name="Gralka M."/>
        </authorList>
    </citation>
    <scope>NUCLEOTIDE SEQUENCE</scope>
    <source>
        <strain evidence="14">I3M17_2</strain>
    </source>
</reference>
<dbReference type="PANTHER" id="PTHR43071">
    <property type="entry name" value="2-AMINO-4-HYDROXY-6-HYDROXYMETHYLDIHYDROPTERIDINE PYROPHOSPHOKINASE"/>
    <property type="match status" value="1"/>
</dbReference>
<evidence type="ECO:0000256" key="4">
    <source>
        <dbReference type="ARBA" id="ARBA00016218"/>
    </source>
</evidence>
<evidence type="ECO:0000256" key="10">
    <source>
        <dbReference type="ARBA" id="ARBA00029409"/>
    </source>
</evidence>
<dbReference type="GO" id="GO:0016301">
    <property type="term" value="F:kinase activity"/>
    <property type="evidence" value="ECO:0007669"/>
    <property type="project" value="UniProtKB-KW"/>
</dbReference>
<evidence type="ECO:0000313" key="14">
    <source>
        <dbReference type="EMBL" id="MDO6424372.1"/>
    </source>
</evidence>
<dbReference type="NCBIfam" id="TIGR01498">
    <property type="entry name" value="folK"/>
    <property type="match status" value="1"/>
</dbReference>
<dbReference type="GO" id="GO:0005524">
    <property type="term" value="F:ATP binding"/>
    <property type="evidence" value="ECO:0007669"/>
    <property type="project" value="UniProtKB-KW"/>
</dbReference>